<evidence type="ECO:0000313" key="2">
    <source>
        <dbReference type="Proteomes" id="UP000528964"/>
    </source>
</evidence>
<organism evidence="1 2">
    <name type="scientific">Hansschlegelia beijingensis</name>
    <dbReference type="NCBI Taxonomy" id="1133344"/>
    <lineage>
        <taxon>Bacteria</taxon>
        <taxon>Pseudomonadati</taxon>
        <taxon>Pseudomonadota</taxon>
        <taxon>Alphaproteobacteria</taxon>
        <taxon>Hyphomicrobiales</taxon>
        <taxon>Methylopilaceae</taxon>
        <taxon>Hansschlegelia</taxon>
    </lineage>
</organism>
<comment type="caution">
    <text evidence="1">The sequence shown here is derived from an EMBL/GenBank/DDBJ whole genome shotgun (WGS) entry which is preliminary data.</text>
</comment>
<keyword evidence="2" id="KW-1185">Reference proteome</keyword>
<dbReference type="EMBL" id="JACIDR010000001">
    <property type="protein sequence ID" value="MBB3971836.1"/>
    <property type="molecule type" value="Genomic_DNA"/>
</dbReference>
<protein>
    <submittedName>
        <fullName evidence="1">Uncharacterized protein</fullName>
    </submittedName>
</protein>
<evidence type="ECO:0000313" key="1">
    <source>
        <dbReference type="EMBL" id="MBB3971836.1"/>
    </source>
</evidence>
<gene>
    <name evidence="1" type="ORF">GGR24_000469</name>
</gene>
<name>A0A7W6GDH7_9HYPH</name>
<dbReference type="Proteomes" id="UP000528964">
    <property type="component" value="Unassembled WGS sequence"/>
</dbReference>
<dbReference type="RefSeq" id="WP_183393681.1">
    <property type="nucleotide sequence ID" value="NZ_JACIDR010000001.1"/>
</dbReference>
<sequence length="71" mass="7765">MTDAAERLEDESLGAREAAVDDAIRAAGGDPRAAVWALLVQLAEREEARALAHSRISLGYRRGRQPLRKLP</sequence>
<proteinExistence type="predicted"/>
<reference evidence="1 2" key="1">
    <citation type="submission" date="2020-08" db="EMBL/GenBank/DDBJ databases">
        <title>Genomic Encyclopedia of Type Strains, Phase IV (KMG-IV): sequencing the most valuable type-strain genomes for metagenomic binning, comparative biology and taxonomic classification.</title>
        <authorList>
            <person name="Goeker M."/>
        </authorList>
    </citation>
    <scope>NUCLEOTIDE SEQUENCE [LARGE SCALE GENOMIC DNA]</scope>
    <source>
        <strain evidence="1 2">DSM 25481</strain>
    </source>
</reference>
<dbReference type="AlphaFoldDB" id="A0A7W6GDH7"/>
<accession>A0A7W6GDH7</accession>